<evidence type="ECO:0000313" key="7">
    <source>
        <dbReference type="EMBL" id="SEW15067.1"/>
    </source>
</evidence>
<protein>
    <submittedName>
        <fullName evidence="7">DNA-binding transcriptional regulator, MerR family</fullName>
    </submittedName>
</protein>
<gene>
    <name evidence="7" type="ORF">SAMN05421659_105166</name>
</gene>
<evidence type="ECO:0000256" key="4">
    <source>
        <dbReference type="ARBA" id="ARBA00023163"/>
    </source>
</evidence>
<keyword evidence="8" id="KW-1185">Reference proteome</keyword>
<evidence type="ECO:0000256" key="1">
    <source>
        <dbReference type="ARBA" id="ARBA00022491"/>
    </source>
</evidence>
<name>A0A1I0PKW2_9FIRM</name>
<organism evidence="7 8">
    <name type="scientific">[Clostridium] fimetarium</name>
    <dbReference type="NCBI Taxonomy" id="99656"/>
    <lineage>
        <taxon>Bacteria</taxon>
        <taxon>Bacillati</taxon>
        <taxon>Bacillota</taxon>
        <taxon>Clostridia</taxon>
        <taxon>Lachnospirales</taxon>
        <taxon>Lachnospiraceae</taxon>
    </lineage>
</organism>
<dbReference type="GO" id="GO:0003700">
    <property type="term" value="F:DNA-binding transcription factor activity"/>
    <property type="evidence" value="ECO:0007669"/>
    <property type="project" value="InterPro"/>
</dbReference>
<dbReference type="CDD" id="cd01109">
    <property type="entry name" value="HTH_YyaN"/>
    <property type="match status" value="1"/>
</dbReference>
<proteinExistence type="predicted"/>
<keyword evidence="3 7" id="KW-0238">DNA-binding</keyword>
<evidence type="ECO:0000259" key="6">
    <source>
        <dbReference type="PROSITE" id="PS50937"/>
    </source>
</evidence>
<dbReference type="Proteomes" id="UP000199701">
    <property type="component" value="Unassembled WGS sequence"/>
</dbReference>
<dbReference type="RefSeq" id="WP_092452677.1">
    <property type="nucleotide sequence ID" value="NZ_FOJI01000005.1"/>
</dbReference>
<dbReference type="SUPFAM" id="SSF46955">
    <property type="entry name" value="Putative DNA-binding domain"/>
    <property type="match status" value="1"/>
</dbReference>
<evidence type="ECO:0000313" key="8">
    <source>
        <dbReference type="Proteomes" id="UP000199701"/>
    </source>
</evidence>
<dbReference type="PANTHER" id="PTHR30204:SF69">
    <property type="entry name" value="MERR-FAMILY TRANSCRIPTIONAL REGULATOR"/>
    <property type="match status" value="1"/>
</dbReference>
<keyword evidence="4" id="KW-0804">Transcription</keyword>
<accession>A0A1I0PKW2</accession>
<keyword evidence="2" id="KW-0805">Transcription regulation</keyword>
<keyword evidence="1" id="KW-0678">Repressor</keyword>
<feature type="coiled-coil region" evidence="5">
    <location>
        <begin position="76"/>
        <end position="110"/>
    </location>
</feature>
<dbReference type="STRING" id="99656.SAMN05421659_105166"/>
<feature type="domain" description="HTH merR-type" evidence="6">
    <location>
        <begin position="2"/>
        <end position="71"/>
    </location>
</feature>
<reference evidence="7 8" key="1">
    <citation type="submission" date="2016-10" db="EMBL/GenBank/DDBJ databases">
        <authorList>
            <person name="de Groot N.N."/>
        </authorList>
    </citation>
    <scope>NUCLEOTIDE SEQUENCE [LARGE SCALE GENOMIC DNA]</scope>
    <source>
        <strain evidence="7 8">DSM 9179</strain>
    </source>
</reference>
<dbReference type="PROSITE" id="PS50937">
    <property type="entry name" value="HTH_MERR_2"/>
    <property type="match status" value="1"/>
</dbReference>
<dbReference type="InterPro" id="IPR009061">
    <property type="entry name" value="DNA-bd_dom_put_sf"/>
</dbReference>
<dbReference type="InterPro" id="IPR047057">
    <property type="entry name" value="MerR_fam"/>
</dbReference>
<sequence>MNYSIKQVSEKTNLKPYVLRYYEKEGLLPSVSRSESGIRRYSEYDLEWIGLICCLKNTGMSIKQIKDFVELSLQGNETLKKRCDLLIEHKRNVEEQIQEMQIHLQKVACKINYFTAQYENYNEDNS</sequence>
<dbReference type="InterPro" id="IPR000551">
    <property type="entry name" value="MerR-type_HTH_dom"/>
</dbReference>
<keyword evidence="5" id="KW-0175">Coiled coil</keyword>
<evidence type="ECO:0000256" key="2">
    <source>
        <dbReference type="ARBA" id="ARBA00023015"/>
    </source>
</evidence>
<dbReference type="AlphaFoldDB" id="A0A1I0PKW2"/>
<evidence type="ECO:0000256" key="5">
    <source>
        <dbReference type="SAM" id="Coils"/>
    </source>
</evidence>
<dbReference type="OrthoDB" id="9811174at2"/>
<dbReference type="SMART" id="SM00422">
    <property type="entry name" value="HTH_MERR"/>
    <property type="match status" value="1"/>
</dbReference>
<dbReference type="Gene3D" id="1.10.1660.10">
    <property type="match status" value="1"/>
</dbReference>
<dbReference type="EMBL" id="FOJI01000005">
    <property type="protein sequence ID" value="SEW15067.1"/>
    <property type="molecule type" value="Genomic_DNA"/>
</dbReference>
<dbReference type="GO" id="GO:0003677">
    <property type="term" value="F:DNA binding"/>
    <property type="evidence" value="ECO:0007669"/>
    <property type="project" value="UniProtKB-KW"/>
</dbReference>
<dbReference type="PANTHER" id="PTHR30204">
    <property type="entry name" value="REDOX-CYCLING DRUG-SENSING TRANSCRIPTIONAL ACTIVATOR SOXR"/>
    <property type="match status" value="1"/>
</dbReference>
<dbReference type="Pfam" id="PF13411">
    <property type="entry name" value="MerR_1"/>
    <property type="match status" value="1"/>
</dbReference>
<evidence type="ECO:0000256" key="3">
    <source>
        <dbReference type="ARBA" id="ARBA00023125"/>
    </source>
</evidence>